<reference evidence="2" key="1">
    <citation type="journal article" date="2020" name="Stud. Mycol.">
        <title>101 Dothideomycetes genomes: a test case for predicting lifestyles and emergence of pathogens.</title>
        <authorList>
            <person name="Haridas S."/>
            <person name="Albert R."/>
            <person name="Binder M."/>
            <person name="Bloem J."/>
            <person name="Labutti K."/>
            <person name="Salamov A."/>
            <person name="Andreopoulos B."/>
            <person name="Baker S."/>
            <person name="Barry K."/>
            <person name="Bills G."/>
            <person name="Bluhm B."/>
            <person name="Cannon C."/>
            <person name="Castanera R."/>
            <person name="Culley D."/>
            <person name="Daum C."/>
            <person name="Ezra D."/>
            <person name="Gonzalez J."/>
            <person name="Henrissat B."/>
            <person name="Kuo A."/>
            <person name="Liang C."/>
            <person name="Lipzen A."/>
            <person name="Lutzoni F."/>
            <person name="Magnuson J."/>
            <person name="Mondo S."/>
            <person name="Nolan M."/>
            <person name="Ohm R."/>
            <person name="Pangilinan J."/>
            <person name="Park H.-J."/>
            <person name="Ramirez L."/>
            <person name="Alfaro M."/>
            <person name="Sun H."/>
            <person name="Tritt A."/>
            <person name="Yoshinaga Y."/>
            <person name="Zwiers L.-H."/>
            <person name="Turgeon B."/>
            <person name="Goodwin S."/>
            <person name="Spatafora J."/>
            <person name="Crous P."/>
            <person name="Grigoriev I."/>
        </authorList>
    </citation>
    <scope>NUCLEOTIDE SEQUENCE</scope>
    <source>
        <strain evidence="2">CBS 473.64</strain>
    </source>
</reference>
<dbReference type="OrthoDB" id="3792666at2759"/>
<name>A0A6A6S0T1_9PLEO</name>
<dbReference type="EMBL" id="MU006784">
    <property type="protein sequence ID" value="KAF2640661.1"/>
    <property type="molecule type" value="Genomic_DNA"/>
</dbReference>
<sequence>MTAARMVRTARPGTVSFVPLLSPPIRVSLQQLQRLDRSPFPSTLPAQSQGRALHLYKTAKAKTILGMHKIIPFQLYVPPPVEASDHRINLIDGKTKQVLGQNISLKTLYEEHLRPGRLLYPTEPVPSSLAANVERQIEEGTPQQFNTYATIEAMSIPGVQIKVAKPGVANSSKLTFYQLGELKRSNLLLKSPIKYFQMNMDKAYRFLLAACPVEFNVRFGQKYLGKKFKLQRGPDERWPWMHNHYPHLRPDFIMKCMPQGTYYLIKPFSDGNVVQWVLAMPIANQKPSDTKNLTKRVLKVQKSVKLNVSHGQQPGLPMSIRESLTDRLRKEVGFDSDELDKGKDEDDEDDDEDDEDDEDDDDDDDDELDGVREEPWDPRDRSPDFVNRYMPRSEGTTTKRRKNNWEIIDNQKITPREMRARRLKGHKSEK</sequence>
<feature type="compositionally biased region" description="Basic and acidic residues" evidence="1">
    <location>
        <begin position="369"/>
        <end position="383"/>
    </location>
</feature>
<keyword evidence="3" id="KW-1185">Reference proteome</keyword>
<organism evidence="2 3">
    <name type="scientific">Massarina eburnea CBS 473.64</name>
    <dbReference type="NCBI Taxonomy" id="1395130"/>
    <lineage>
        <taxon>Eukaryota</taxon>
        <taxon>Fungi</taxon>
        <taxon>Dikarya</taxon>
        <taxon>Ascomycota</taxon>
        <taxon>Pezizomycotina</taxon>
        <taxon>Dothideomycetes</taxon>
        <taxon>Pleosporomycetidae</taxon>
        <taxon>Pleosporales</taxon>
        <taxon>Massarineae</taxon>
        <taxon>Massarinaceae</taxon>
        <taxon>Massarina</taxon>
    </lineage>
</organism>
<feature type="compositionally biased region" description="Basic and acidic residues" evidence="1">
    <location>
        <begin position="414"/>
        <end position="430"/>
    </location>
</feature>
<evidence type="ECO:0000256" key="1">
    <source>
        <dbReference type="SAM" id="MobiDB-lite"/>
    </source>
</evidence>
<feature type="region of interest" description="Disordered" evidence="1">
    <location>
        <begin position="332"/>
        <end position="430"/>
    </location>
</feature>
<accession>A0A6A6S0T1</accession>
<feature type="compositionally biased region" description="Basic and acidic residues" evidence="1">
    <location>
        <begin position="332"/>
        <end position="344"/>
    </location>
</feature>
<dbReference type="InterPro" id="IPR016024">
    <property type="entry name" value="ARM-type_fold"/>
</dbReference>
<dbReference type="SUPFAM" id="SSF48371">
    <property type="entry name" value="ARM repeat"/>
    <property type="match status" value="1"/>
</dbReference>
<evidence type="ECO:0000313" key="3">
    <source>
        <dbReference type="Proteomes" id="UP000799753"/>
    </source>
</evidence>
<proteinExistence type="predicted"/>
<gene>
    <name evidence="2" type="ORF">P280DRAFT_469384</name>
</gene>
<feature type="compositionally biased region" description="Acidic residues" evidence="1">
    <location>
        <begin position="345"/>
        <end position="368"/>
    </location>
</feature>
<protein>
    <submittedName>
        <fullName evidence="2">Uncharacterized protein</fullName>
    </submittedName>
</protein>
<dbReference type="AlphaFoldDB" id="A0A6A6S0T1"/>
<dbReference type="Proteomes" id="UP000799753">
    <property type="component" value="Unassembled WGS sequence"/>
</dbReference>
<evidence type="ECO:0000313" key="2">
    <source>
        <dbReference type="EMBL" id="KAF2640661.1"/>
    </source>
</evidence>